<sequence length="96" mass="11281">MFDSYLISKKSTQKSLAHQFINHQISPPVQQEMVNLTGLSPANIETLRLLSVEEIKALQLDDADYFNHMLLWDFMPRKNLYEEVLDAVRRDFAKKR</sequence>
<dbReference type="Gene3D" id="3.40.190.10">
    <property type="entry name" value="Periplasmic binding protein-like II"/>
    <property type="match status" value="1"/>
</dbReference>
<dbReference type="SUPFAM" id="SSF53850">
    <property type="entry name" value="Periplasmic binding protein-like II"/>
    <property type="match status" value="1"/>
</dbReference>
<dbReference type="EMBL" id="UOFY01000004">
    <property type="protein sequence ID" value="VAX05782.1"/>
    <property type="molecule type" value="Genomic_DNA"/>
</dbReference>
<evidence type="ECO:0000313" key="1">
    <source>
        <dbReference type="EMBL" id="VAX05782.1"/>
    </source>
</evidence>
<name>A0A3B1APW9_9ZZZZ</name>
<reference evidence="1" key="1">
    <citation type="submission" date="2018-06" db="EMBL/GenBank/DDBJ databases">
        <authorList>
            <person name="Zhirakovskaya E."/>
        </authorList>
    </citation>
    <scope>NUCLEOTIDE SEQUENCE</scope>
</reference>
<dbReference type="AlphaFoldDB" id="A0A3B1APW9"/>
<proteinExistence type="predicted"/>
<gene>
    <name evidence="1" type="ORF">MNBD_GAMMA25-581</name>
</gene>
<accession>A0A3B1APW9</accession>
<organism evidence="1">
    <name type="scientific">hydrothermal vent metagenome</name>
    <dbReference type="NCBI Taxonomy" id="652676"/>
    <lineage>
        <taxon>unclassified sequences</taxon>
        <taxon>metagenomes</taxon>
        <taxon>ecological metagenomes</taxon>
    </lineage>
</organism>
<protein>
    <submittedName>
        <fullName evidence="1">Uncharacterized protein</fullName>
    </submittedName>
</protein>